<dbReference type="GO" id="GO:0035295">
    <property type="term" value="P:tube development"/>
    <property type="evidence" value="ECO:0007669"/>
    <property type="project" value="UniProtKB-ARBA"/>
</dbReference>
<evidence type="ECO:0000256" key="6">
    <source>
        <dbReference type="ARBA" id="ARBA00023159"/>
    </source>
</evidence>
<evidence type="ECO:0000256" key="1">
    <source>
        <dbReference type="ARBA" id="ARBA00004324"/>
    </source>
</evidence>
<dbReference type="InterPro" id="IPR001067">
    <property type="entry name" value="Nuc_translocat"/>
</dbReference>
<dbReference type="SMART" id="SM00353">
    <property type="entry name" value="HLH"/>
    <property type="match status" value="1"/>
</dbReference>
<feature type="compositionally biased region" description="Low complexity" evidence="11">
    <location>
        <begin position="140"/>
        <end position="153"/>
    </location>
</feature>
<dbReference type="InterPro" id="IPR000014">
    <property type="entry name" value="PAS"/>
</dbReference>
<dbReference type="Proteomes" id="UP001166674">
    <property type="component" value="Unassembled WGS sequence"/>
</dbReference>
<dbReference type="CDD" id="cd19728">
    <property type="entry name" value="bHLH-PAS_HIF2a_PASD2"/>
    <property type="match status" value="1"/>
</dbReference>
<dbReference type="PANTHER" id="PTHR23043">
    <property type="entry name" value="HYPOXIA-INDUCIBLE FACTOR 1 ALPHA"/>
    <property type="match status" value="1"/>
</dbReference>
<dbReference type="SUPFAM" id="SSF55785">
    <property type="entry name" value="PYP-like sensor domain (PAS domain)"/>
    <property type="match status" value="2"/>
</dbReference>
<dbReference type="GO" id="GO:0005667">
    <property type="term" value="C:transcription regulator complex"/>
    <property type="evidence" value="ECO:0007669"/>
    <property type="project" value="InterPro"/>
</dbReference>
<dbReference type="Pfam" id="PF11413">
    <property type="entry name" value="HIF-1"/>
    <property type="match status" value="1"/>
</dbReference>
<keyword evidence="8" id="KW-0539">Nucleus</keyword>
<evidence type="ECO:0000256" key="11">
    <source>
        <dbReference type="SAM" id="MobiDB-lite"/>
    </source>
</evidence>
<feature type="domain" description="BHLH" evidence="13">
    <location>
        <begin position="291"/>
        <end position="344"/>
    </location>
</feature>
<keyword evidence="9" id="KW-0379">Hydroxylation</keyword>
<dbReference type="InterPro" id="IPR011598">
    <property type="entry name" value="bHLH_dom"/>
</dbReference>
<dbReference type="GO" id="GO:0072359">
    <property type="term" value="P:circulatory system development"/>
    <property type="evidence" value="ECO:0007669"/>
    <property type="project" value="UniProtKB-ARBA"/>
</dbReference>
<dbReference type="GO" id="GO:0000981">
    <property type="term" value="F:DNA-binding transcription factor activity, RNA polymerase II-specific"/>
    <property type="evidence" value="ECO:0007669"/>
    <property type="project" value="TreeGrafter"/>
</dbReference>
<feature type="region of interest" description="Disordered" evidence="11">
    <location>
        <begin position="73"/>
        <end position="165"/>
    </location>
</feature>
<gene>
    <name evidence="14" type="ORF">SUZIE_125220</name>
</gene>
<evidence type="ECO:0000256" key="4">
    <source>
        <dbReference type="ARBA" id="ARBA00023015"/>
    </source>
</evidence>
<keyword evidence="3" id="KW-0832">Ubl conjugation</keyword>
<dbReference type="PROSITE" id="PS50112">
    <property type="entry name" value="PAS"/>
    <property type="match status" value="2"/>
</dbReference>
<evidence type="ECO:0000259" key="12">
    <source>
        <dbReference type="PROSITE" id="PS50112"/>
    </source>
</evidence>
<dbReference type="SMART" id="SM00091">
    <property type="entry name" value="PAS"/>
    <property type="match status" value="2"/>
</dbReference>
<keyword evidence="6" id="KW-0010">Activator</keyword>
<feature type="compositionally biased region" description="Basic and acidic residues" evidence="11">
    <location>
        <begin position="100"/>
        <end position="110"/>
    </location>
</feature>
<evidence type="ECO:0000256" key="8">
    <source>
        <dbReference type="ARBA" id="ARBA00023242"/>
    </source>
</evidence>
<feature type="compositionally biased region" description="Low complexity" evidence="11">
    <location>
        <begin position="87"/>
        <end position="96"/>
    </location>
</feature>
<dbReference type="NCBIfam" id="TIGR00229">
    <property type="entry name" value="sensory_box"/>
    <property type="match status" value="2"/>
</dbReference>
<protein>
    <submittedName>
        <fullName evidence="14">Endothelial PAS domain-containing protein 1</fullName>
    </submittedName>
</protein>
<evidence type="ECO:0000313" key="15">
    <source>
        <dbReference type="Proteomes" id="UP001166674"/>
    </source>
</evidence>
<dbReference type="Pfam" id="PF13426">
    <property type="entry name" value="PAS_9"/>
    <property type="match status" value="1"/>
</dbReference>
<dbReference type="GO" id="GO:0005737">
    <property type="term" value="C:cytoplasm"/>
    <property type="evidence" value="ECO:0007669"/>
    <property type="project" value="InterPro"/>
</dbReference>
<accession>A0AA41MLB5</accession>
<keyword evidence="7" id="KW-0804">Transcription</keyword>
<dbReference type="PRINTS" id="PR00785">
    <property type="entry name" value="NCTRNSLOCATR"/>
</dbReference>
<dbReference type="InterPro" id="IPR014887">
    <property type="entry name" value="HIF-1_CTAD"/>
</dbReference>
<sequence length="1141" mass="125536">MTARLTAFHQKVCIAQSTKRHGRGPQIIPTRCKSHTAGLGTRKRSTKGERCKVQLRAGSPKPEHFHGAPYCHSAPHKLASSERSARRLSATGGTSKTTRKTTELRRRWPAEAEQSAGAGGGPGSGQRLRPRLPIGLDAVGSPGARPARAGPASAHPPPALAPLAPSPARATRVFKVGWQLREPDIRERPAAQLRRPLRSAPALLRRPYNPRQCPETVCQTPANFHLTVRDAWTCEHQGPFIPALVSGSERGPPGRQWLQPLPTGKPRCSTSRRAIATMTADKEKKRSSSERRKEKSRDAARCRRSKETEVFYELAHELPLPHSVSSHLDKASIMRLAISFLRTHKLLSSVCSENESEAEADQQMDNLYLKALEGFIAVVTQDGDMIFLSENISKFMGLTQVELTGHSIFDFTHPCDHEEIRENLTLKTGSGFGKKSKDMSTERDFFMRMKCTVTNRGRTVNLKSATWKVLHCTGQVKVYNNCPPHSSLCGYKEPLLSCLIVMCEPIQHPSHMDIPLDSKTFLSRHSMDMKFTYCDDRITELIGYHPEELLGRSAYEFYHALDSENMTKSHQNLCTKGQVVSGQYRMLAKHGGYVWLETQGTVIYNPRNLQPQCIMCVNYVLSEIEKNDVVFSMDQTESLFKPHLMAMNGIFDNSAKVAVSEKSNFLFTKLKEEPEELAQLAPTPGDTIISLDFGNQNPEESSFGKAVLPPGQPWAAELRSRGTQNEAGSLPAFTVPQVAALGSSTPSATSSSSSCSTPSSPGDYYTSLGDDLKIEMIEKLFAMDTEAKDQCSTQTDFNELDLETLAPYIPMDGEDFQLSPICPEEPCLPESPQPTPQHCFSTMTSIFQPLAPVASHSPFLLDKYQQQLENKKTEPEHRPMSSIFFDAGSKGSLPPCCGQASTPLSSMGGRSNTQWPPDPPLHFGPTKWHTESLGASPLGPPIASPQVSLFKMRSAKGFGPRGPDVMSPAMIALSNKLKLKRQLECEEQAFQDTSGGDPPGGSNSHLMWKRMKNLRGGNCPLMPDKPLSSSGPTDEFTQNPMRGLGQPLRHLPPPQPPSAMSPRENTKSGFPLQCCASQYQDYSLPSTPKVSGMASRLLGPSFEPYLLPELTRYDCEVNVPVPGSSTLLQGGDLLRALDQAT</sequence>
<feature type="compositionally biased region" description="Pro residues" evidence="11">
    <location>
        <begin position="1050"/>
        <end position="1059"/>
    </location>
</feature>
<dbReference type="InterPro" id="IPR035965">
    <property type="entry name" value="PAS-like_dom_sf"/>
</dbReference>
<dbReference type="Gene3D" id="3.30.450.20">
    <property type="entry name" value="PAS domain"/>
    <property type="match status" value="2"/>
</dbReference>
<dbReference type="Pfam" id="PF14598">
    <property type="entry name" value="PAS_11"/>
    <property type="match status" value="1"/>
</dbReference>
<dbReference type="GO" id="GO:0000977">
    <property type="term" value="F:RNA polymerase II transcription regulatory region sequence-specific DNA binding"/>
    <property type="evidence" value="ECO:0007669"/>
    <property type="project" value="TreeGrafter"/>
</dbReference>
<evidence type="ECO:0000256" key="3">
    <source>
        <dbReference type="ARBA" id="ARBA00022843"/>
    </source>
</evidence>
<dbReference type="AlphaFoldDB" id="A0AA41MLB5"/>
<dbReference type="PROSITE" id="PS50888">
    <property type="entry name" value="BHLH"/>
    <property type="match status" value="1"/>
</dbReference>
<reference evidence="14" key="1">
    <citation type="submission" date="2020-03" db="EMBL/GenBank/DDBJ databases">
        <title>Studies in the Genomics of Life Span.</title>
        <authorList>
            <person name="Glass D."/>
        </authorList>
    </citation>
    <scope>NUCLEOTIDE SEQUENCE</scope>
    <source>
        <strain evidence="14">SUZIE</strain>
        <tissue evidence="14">Muscle</tissue>
    </source>
</reference>
<feature type="modified residue" description="4-hydroxyproline" evidence="10">
    <location>
        <position position="807"/>
    </location>
</feature>
<feature type="modified residue" description="4-hydroxyproline" evidence="10">
    <location>
        <position position="682"/>
    </location>
</feature>
<dbReference type="Pfam" id="PF08778">
    <property type="entry name" value="HIF-1a_CTAD"/>
    <property type="match status" value="1"/>
</dbReference>
<feature type="region of interest" description="Disordered" evidence="11">
    <location>
        <begin position="245"/>
        <end position="301"/>
    </location>
</feature>
<dbReference type="CDD" id="cd00130">
    <property type="entry name" value="PAS"/>
    <property type="match status" value="2"/>
</dbReference>
<keyword evidence="15" id="KW-1185">Reference proteome</keyword>
<comment type="caution">
    <text evidence="14">The sequence shown here is derived from an EMBL/GenBank/DDBJ whole genome shotgun (WGS) entry which is preliminary data.</text>
</comment>
<dbReference type="Gene3D" id="4.10.280.10">
    <property type="entry name" value="Helix-loop-helix DNA-binding domain"/>
    <property type="match status" value="1"/>
</dbReference>
<proteinExistence type="predicted"/>
<feature type="compositionally biased region" description="Polar residues" evidence="11">
    <location>
        <begin position="1027"/>
        <end position="1040"/>
    </location>
</feature>
<dbReference type="PANTHER" id="PTHR23043:SF8">
    <property type="entry name" value="ENDOTHELIAL PAS DOMAIN-CONTAINING PROTEIN 1"/>
    <property type="match status" value="1"/>
</dbReference>
<dbReference type="GO" id="GO:0071456">
    <property type="term" value="P:cellular response to hypoxia"/>
    <property type="evidence" value="ECO:0007669"/>
    <property type="project" value="TreeGrafter"/>
</dbReference>
<dbReference type="FunFam" id="3.30.450.20:FF:000005">
    <property type="entry name" value="Hypoxia-inducible factor 1 subunit alpha"/>
    <property type="match status" value="1"/>
</dbReference>
<keyword evidence="2" id="KW-0677">Repeat</keyword>
<evidence type="ECO:0000259" key="13">
    <source>
        <dbReference type="PROSITE" id="PS50888"/>
    </source>
</evidence>
<feature type="compositionally biased region" description="Basic and acidic residues" evidence="11">
    <location>
        <begin position="280"/>
        <end position="301"/>
    </location>
</feature>
<organism evidence="14 15">
    <name type="scientific">Sciurus carolinensis</name>
    <name type="common">Eastern gray squirrel</name>
    <dbReference type="NCBI Taxonomy" id="30640"/>
    <lineage>
        <taxon>Eukaryota</taxon>
        <taxon>Metazoa</taxon>
        <taxon>Chordata</taxon>
        <taxon>Craniata</taxon>
        <taxon>Vertebrata</taxon>
        <taxon>Euteleostomi</taxon>
        <taxon>Mammalia</taxon>
        <taxon>Eutheria</taxon>
        <taxon>Euarchontoglires</taxon>
        <taxon>Glires</taxon>
        <taxon>Rodentia</taxon>
        <taxon>Sciuromorpha</taxon>
        <taxon>Sciuridae</taxon>
        <taxon>Sciurinae</taxon>
        <taxon>Sciurini</taxon>
        <taxon>Sciurus</taxon>
    </lineage>
</organism>
<dbReference type="EMBL" id="JAATJV010212900">
    <property type="protein sequence ID" value="MBZ3873894.1"/>
    <property type="molecule type" value="Genomic_DNA"/>
</dbReference>
<keyword evidence="5" id="KW-0238">DNA-binding</keyword>
<name>A0AA41MLB5_SCICA</name>
<feature type="modified residue" description="(3S)-3-hydroxyasparagine" evidence="10">
    <location>
        <position position="1118"/>
    </location>
</feature>
<dbReference type="InterPro" id="IPR001610">
    <property type="entry name" value="PAC"/>
</dbReference>
<evidence type="ECO:0000256" key="2">
    <source>
        <dbReference type="ARBA" id="ARBA00022737"/>
    </source>
</evidence>
<comment type="subcellular location">
    <subcellularLocation>
        <location evidence="1">Nucleus speckle</location>
    </subcellularLocation>
</comment>
<dbReference type="GO" id="GO:0016607">
    <property type="term" value="C:nuclear speck"/>
    <property type="evidence" value="ECO:0007669"/>
    <property type="project" value="UniProtKB-SubCell"/>
</dbReference>
<dbReference type="FunFam" id="3.30.450.20:FF:000015">
    <property type="entry name" value="Hypoxia-inducible factor 1-alpha isoform 1"/>
    <property type="match status" value="1"/>
</dbReference>
<feature type="region of interest" description="Disordered" evidence="11">
    <location>
        <begin position="742"/>
        <end position="762"/>
    </location>
</feature>
<dbReference type="FunFam" id="4.10.280.10:FF:000076">
    <property type="entry name" value="hypoxia-inducible factor 3-alpha isoform X1"/>
    <property type="match status" value="1"/>
</dbReference>
<evidence type="ECO:0000256" key="7">
    <source>
        <dbReference type="ARBA" id="ARBA00023163"/>
    </source>
</evidence>
<feature type="compositionally biased region" description="Low complexity" evidence="11">
    <location>
        <begin position="743"/>
        <end position="761"/>
    </location>
</feature>
<dbReference type="SUPFAM" id="SSF47459">
    <property type="entry name" value="HLH, helix-loop-helix DNA-binding domain"/>
    <property type="match status" value="1"/>
</dbReference>
<feature type="region of interest" description="Disordered" evidence="11">
    <location>
        <begin position="1023"/>
        <end position="1067"/>
    </location>
</feature>
<dbReference type="InterPro" id="IPR021537">
    <property type="entry name" value="HIF_alpha-like"/>
</dbReference>
<dbReference type="GO" id="GO:0046983">
    <property type="term" value="F:protein dimerization activity"/>
    <property type="evidence" value="ECO:0007669"/>
    <property type="project" value="InterPro"/>
</dbReference>
<evidence type="ECO:0000256" key="10">
    <source>
        <dbReference type="PIRSR" id="PIRSR621537-50"/>
    </source>
</evidence>
<evidence type="ECO:0000256" key="9">
    <source>
        <dbReference type="ARBA" id="ARBA00023278"/>
    </source>
</evidence>
<evidence type="ECO:0000256" key="5">
    <source>
        <dbReference type="ARBA" id="ARBA00023125"/>
    </source>
</evidence>
<evidence type="ECO:0000313" key="14">
    <source>
        <dbReference type="EMBL" id="MBZ3873894.1"/>
    </source>
</evidence>
<feature type="domain" description="PAS" evidence="12">
    <location>
        <begin position="526"/>
        <end position="577"/>
    </location>
</feature>
<feature type="domain" description="PAS" evidence="12">
    <location>
        <begin position="369"/>
        <end position="424"/>
    </location>
</feature>
<keyword evidence="4" id="KW-0805">Transcription regulation</keyword>
<dbReference type="Pfam" id="PF23171">
    <property type="entry name" value="bHLH_HIF1A"/>
    <property type="match status" value="1"/>
</dbReference>
<dbReference type="InterPro" id="IPR036638">
    <property type="entry name" value="HLH_DNA-bd_sf"/>
</dbReference>
<dbReference type="SMART" id="SM00086">
    <property type="entry name" value="PAC"/>
    <property type="match status" value="1"/>
</dbReference>